<dbReference type="GO" id="GO:0016787">
    <property type="term" value="F:hydrolase activity"/>
    <property type="evidence" value="ECO:0007669"/>
    <property type="project" value="UniProtKB-KW"/>
</dbReference>
<dbReference type="Proteomes" id="UP000317318">
    <property type="component" value="Chromosome"/>
</dbReference>
<dbReference type="CDD" id="cd04492">
    <property type="entry name" value="YhaM_OBF_like"/>
    <property type="match status" value="1"/>
</dbReference>
<sequence length="329" mass="36263">MSRINVTDLKDGDNVEEVYLLAEKSLRANRNANLYLLAQLRDKTGTISGLQWNVTEGSTDDFSAGDFVRAKGKVQVYQGGLQMIVTGLKKFPADGLDPADFQPEPGADVTKLLERLREIMLGVGDPNLKAVMEAFLADEELVASLCAAPAGIKAHHAYTGGLIEHMVNMLEVATLIEPRYPMLNHDVLKLGVFLHDLGKVRELEYETSFAYTDEGQLLGHMQIGCELLDEKIAAAETATGESFPKPLRLHLKHLILSHHGTEEFGSPKVPMTPEAVALHHLDALDAKVNEFSRTIEEDPNSDSNWTPFNPRMGRKLYKGSRGESQESST</sequence>
<dbReference type="Pfam" id="PF01336">
    <property type="entry name" value="tRNA_anti-codon"/>
    <property type="match status" value="1"/>
</dbReference>
<dbReference type="PANTHER" id="PTHR37294:SF1">
    <property type="entry name" value="3'-5' EXORIBONUCLEASE YHAM"/>
    <property type="match status" value="1"/>
</dbReference>
<dbReference type="InterPro" id="IPR004365">
    <property type="entry name" value="NA-bd_OB_tRNA"/>
</dbReference>
<dbReference type="InterPro" id="IPR050798">
    <property type="entry name" value="YhaM_exoribonuc/phosphodiest"/>
</dbReference>
<reference evidence="4 5" key="1">
    <citation type="submission" date="2019-02" db="EMBL/GenBank/DDBJ databases">
        <title>Deep-cultivation of Planctomycetes and their phenomic and genomic characterization uncovers novel biology.</title>
        <authorList>
            <person name="Wiegand S."/>
            <person name="Jogler M."/>
            <person name="Boedeker C."/>
            <person name="Pinto D."/>
            <person name="Vollmers J."/>
            <person name="Rivas-Marin E."/>
            <person name="Kohn T."/>
            <person name="Peeters S.H."/>
            <person name="Heuer A."/>
            <person name="Rast P."/>
            <person name="Oberbeckmann S."/>
            <person name="Bunk B."/>
            <person name="Jeske O."/>
            <person name="Meyerdierks A."/>
            <person name="Storesund J.E."/>
            <person name="Kallscheuer N."/>
            <person name="Luecker S."/>
            <person name="Lage O.M."/>
            <person name="Pohl T."/>
            <person name="Merkel B.J."/>
            <person name="Hornburger P."/>
            <person name="Mueller R.-W."/>
            <person name="Bruemmer F."/>
            <person name="Labrenz M."/>
            <person name="Spormann A.M."/>
            <person name="Op den Camp H."/>
            <person name="Overmann J."/>
            <person name="Amann R."/>
            <person name="Jetten M.S.M."/>
            <person name="Mascher T."/>
            <person name="Medema M.H."/>
            <person name="Devos D.P."/>
            <person name="Kaster A.-K."/>
            <person name="Ovreas L."/>
            <person name="Rohde M."/>
            <person name="Galperin M.Y."/>
            <person name="Jogler C."/>
        </authorList>
    </citation>
    <scope>NUCLEOTIDE SEQUENCE [LARGE SCALE GENOMIC DNA]</scope>
    <source>
        <strain evidence="4 5">Pan189</strain>
    </source>
</reference>
<keyword evidence="5" id="KW-1185">Reference proteome</keyword>
<dbReference type="AlphaFoldDB" id="A0A517R5I9"/>
<evidence type="ECO:0000313" key="5">
    <source>
        <dbReference type="Proteomes" id="UP000317318"/>
    </source>
</evidence>
<dbReference type="OrthoDB" id="9778453at2"/>
<name>A0A517R5I9_9PLAN</name>
<feature type="compositionally biased region" description="Basic and acidic residues" evidence="2">
    <location>
        <begin position="320"/>
        <end position="329"/>
    </location>
</feature>
<evidence type="ECO:0000313" key="4">
    <source>
        <dbReference type="EMBL" id="QDT39151.1"/>
    </source>
</evidence>
<protein>
    <submittedName>
        <fullName evidence="4">3'-5' exoribonuclease YhaM</fullName>
        <ecNumber evidence="4">3.1.-.-</ecNumber>
    </submittedName>
</protein>
<dbReference type="SMART" id="SM00471">
    <property type="entry name" value="HDc"/>
    <property type="match status" value="1"/>
</dbReference>
<dbReference type="GO" id="GO:0003676">
    <property type="term" value="F:nucleic acid binding"/>
    <property type="evidence" value="ECO:0007669"/>
    <property type="project" value="InterPro"/>
</dbReference>
<feature type="domain" description="HD/PDEase" evidence="3">
    <location>
        <begin position="158"/>
        <end position="296"/>
    </location>
</feature>
<dbReference type="InterPro" id="IPR006674">
    <property type="entry name" value="HD_domain"/>
</dbReference>
<evidence type="ECO:0000259" key="3">
    <source>
        <dbReference type="SMART" id="SM00471"/>
    </source>
</evidence>
<evidence type="ECO:0000256" key="2">
    <source>
        <dbReference type="SAM" id="MobiDB-lite"/>
    </source>
</evidence>
<organism evidence="4 5">
    <name type="scientific">Stratiformator vulcanicus</name>
    <dbReference type="NCBI Taxonomy" id="2527980"/>
    <lineage>
        <taxon>Bacteria</taxon>
        <taxon>Pseudomonadati</taxon>
        <taxon>Planctomycetota</taxon>
        <taxon>Planctomycetia</taxon>
        <taxon>Planctomycetales</taxon>
        <taxon>Planctomycetaceae</taxon>
        <taxon>Stratiformator</taxon>
    </lineage>
</organism>
<dbReference type="Pfam" id="PF01966">
    <property type="entry name" value="HD"/>
    <property type="match status" value="1"/>
</dbReference>
<dbReference type="KEGG" id="svp:Pan189_35540"/>
<dbReference type="SUPFAM" id="SSF109604">
    <property type="entry name" value="HD-domain/PDEase-like"/>
    <property type="match status" value="1"/>
</dbReference>
<proteinExistence type="predicted"/>
<keyword evidence="1 4" id="KW-0378">Hydrolase</keyword>
<accession>A0A517R5I9</accession>
<dbReference type="RefSeq" id="WP_145365314.1">
    <property type="nucleotide sequence ID" value="NZ_CP036268.1"/>
</dbReference>
<dbReference type="InterPro" id="IPR003607">
    <property type="entry name" value="HD/PDEase_dom"/>
</dbReference>
<feature type="region of interest" description="Disordered" evidence="2">
    <location>
        <begin position="294"/>
        <end position="329"/>
    </location>
</feature>
<dbReference type="EC" id="3.1.-.-" evidence="4"/>
<dbReference type="CDD" id="cd00077">
    <property type="entry name" value="HDc"/>
    <property type="match status" value="1"/>
</dbReference>
<dbReference type="EMBL" id="CP036268">
    <property type="protein sequence ID" value="QDT39151.1"/>
    <property type="molecule type" value="Genomic_DNA"/>
</dbReference>
<dbReference type="PANTHER" id="PTHR37294">
    <property type="entry name" value="3'-5' EXORIBONUCLEASE YHAM"/>
    <property type="match status" value="1"/>
</dbReference>
<gene>
    <name evidence="4" type="primary">yhaM_1</name>
    <name evidence="4" type="ORF">Pan189_35540</name>
</gene>
<dbReference type="Gene3D" id="1.10.3210.10">
    <property type="entry name" value="Hypothetical protein af1432"/>
    <property type="match status" value="1"/>
</dbReference>
<dbReference type="GO" id="GO:0031125">
    <property type="term" value="P:rRNA 3'-end processing"/>
    <property type="evidence" value="ECO:0007669"/>
    <property type="project" value="TreeGrafter"/>
</dbReference>
<evidence type="ECO:0000256" key="1">
    <source>
        <dbReference type="ARBA" id="ARBA00022801"/>
    </source>
</evidence>